<dbReference type="GO" id="GO:0006355">
    <property type="term" value="P:regulation of DNA-templated transcription"/>
    <property type="evidence" value="ECO:0007669"/>
    <property type="project" value="InterPro"/>
</dbReference>
<name>A0AAJ5VXV3_9HYPH</name>
<dbReference type="Pfam" id="PF19807">
    <property type="entry name" value="DUF6290"/>
    <property type="match status" value="1"/>
</dbReference>
<dbReference type="AlphaFoldDB" id="A0AAJ5VXV3"/>
<sequence>MTKHTLQLPDGLFDYLTTVAAEAGQSPDELILAAIEQHLEDVSDLRAIAEYEKQKADGTLVTIPFDEVKRRLGLDD</sequence>
<reference evidence="1" key="1">
    <citation type="submission" date="2023-03" db="EMBL/GenBank/DDBJ databases">
        <title>Andean soil-derived lignocellulolytic bacterial consortium as a source of novel taxa and putative plastic-active enzymes.</title>
        <authorList>
            <person name="Diaz-Garcia L."/>
            <person name="Chuvochina M."/>
            <person name="Feuerriegel G."/>
            <person name="Bunk B."/>
            <person name="Sproer C."/>
            <person name="Streit W.R."/>
            <person name="Rodriguez L.M."/>
            <person name="Overmann J."/>
            <person name="Jimenez D.J."/>
        </authorList>
    </citation>
    <scope>NUCLEOTIDE SEQUENCE</scope>
    <source>
        <strain evidence="1">MAG 4196</strain>
    </source>
</reference>
<dbReference type="EMBL" id="CP119312">
    <property type="protein sequence ID" value="WEK06145.1"/>
    <property type="molecule type" value="Genomic_DNA"/>
</dbReference>
<organism evidence="1 2">
    <name type="scientific">Candidatus Devosia phytovorans</name>
    <dbReference type="NCBI Taxonomy" id="3121372"/>
    <lineage>
        <taxon>Bacteria</taxon>
        <taxon>Pseudomonadati</taxon>
        <taxon>Pseudomonadota</taxon>
        <taxon>Alphaproteobacteria</taxon>
        <taxon>Hyphomicrobiales</taxon>
        <taxon>Devosiaceae</taxon>
        <taxon>Devosia</taxon>
    </lineage>
</organism>
<proteinExistence type="predicted"/>
<gene>
    <name evidence="1" type="ORF">P0Y65_07800</name>
</gene>
<accession>A0AAJ5VXV3</accession>
<dbReference type="Proteomes" id="UP001217476">
    <property type="component" value="Chromosome"/>
</dbReference>
<protein>
    <submittedName>
        <fullName evidence="1">DUF6290 family protein</fullName>
    </submittedName>
</protein>
<dbReference type="InterPro" id="IPR010985">
    <property type="entry name" value="Ribbon_hlx_hlx"/>
</dbReference>
<evidence type="ECO:0000313" key="2">
    <source>
        <dbReference type="Proteomes" id="UP001217476"/>
    </source>
</evidence>
<dbReference type="InterPro" id="IPR046257">
    <property type="entry name" value="DUF6290"/>
</dbReference>
<dbReference type="SUPFAM" id="SSF47598">
    <property type="entry name" value="Ribbon-helix-helix"/>
    <property type="match status" value="1"/>
</dbReference>
<evidence type="ECO:0000313" key="1">
    <source>
        <dbReference type="EMBL" id="WEK06145.1"/>
    </source>
</evidence>